<evidence type="ECO:0000313" key="11">
    <source>
        <dbReference type="EMBL" id="TDL27080.1"/>
    </source>
</evidence>
<keyword evidence="12" id="KW-1185">Reference proteome</keyword>
<dbReference type="GO" id="GO:0005506">
    <property type="term" value="F:iron ion binding"/>
    <property type="evidence" value="ECO:0007669"/>
    <property type="project" value="InterPro"/>
</dbReference>
<name>A0A4Y7QJK9_9AGAM</name>
<keyword evidence="8 10" id="KW-0503">Monooxygenase</keyword>
<dbReference type="PRINTS" id="PR00385">
    <property type="entry name" value="P450"/>
</dbReference>
<dbReference type="STRING" id="50990.A0A4Y7QJK9"/>
<dbReference type="GO" id="GO:0004497">
    <property type="term" value="F:monooxygenase activity"/>
    <property type="evidence" value="ECO:0007669"/>
    <property type="project" value="UniProtKB-KW"/>
</dbReference>
<dbReference type="InterPro" id="IPR050121">
    <property type="entry name" value="Cytochrome_P450_monoxygenase"/>
</dbReference>
<keyword evidence="4 9" id="KW-0349">Heme</keyword>
<evidence type="ECO:0000256" key="10">
    <source>
        <dbReference type="RuleBase" id="RU000461"/>
    </source>
</evidence>
<dbReference type="AlphaFoldDB" id="A0A4Y7QJK9"/>
<dbReference type="GO" id="GO:0020037">
    <property type="term" value="F:heme binding"/>
    <property type="evidence" value="ECO:0007669"/>
    <property type="project" value="InterPro"/>
</dbReference>
<keyword evidence="5 9" id="KW-0479">Metal-binding</keyword>
<sequence>MGLSHLVPQLSPIPCLALGLVVTLILHSTKRYSLFRDPLRHIPGPPLARWTGLWLAYQVRMGRRYVAVDQAHKEYGPVVRITPTHVSFSDPAALSVIYAQGSAALQKSPFYDAFVGATASVFSTRVRSEHALKRRQVAPAFSVRSLEGLVPILHGRMTVFLNKLQATIDDNKEDGYVDIREWLHYFTFDTISDLLFGEPVGMIAQGSDLIEVKRPNGRMYKEHIIPIMDDREHVAVVVGVMPSLRFIASWLPDPFFIRGRKSTEGMDLLARQRVEHRVAAGTQRDDILSRFVDARLKDTDEVTISAEQITDLTAESLTLLIAGSQSTATSSSVALHQVCANPRVYVTLMAELERAVPPDELPTYDHVKNLPYLQACITEALRHHGTNAVGLPRLAPPGGVTCCGTHFPEGTEMSVPSYTLHHNENIWGDPENYRPERWLENPALHRTTLMFGMGPRGCIGKHLATMEIQIILSTLLLLYDVELKSPVLVSFERFQREPLDVLVHLTRRKHARSP</sequence>
<dbReference type="PANTHER" id="PTHR24305:SF29">
    <property type="entry name" value="BENZOATE-PARA-HYDROXYLASE"/>
    <property type="match status" value="1"/>
</dbReference>
<comment type="similarity">
    <text evidence="3 10">Belongs to the cytochrome P450 family.</text>
</comment>
<evidence type="ECO:0000256" key="5">
    <source>
        <dbReference type="ARBA" id="ARBA00022723"/>
    </source>
</evidence>
<evidence type="ECO:0000313" key="12">
    <source>
        <dbReference type="Proteomes" id="UP000294933"/>
    </source>
</evidence>
<accession>A0A4Y7QJK9</accession>
<dbReference type="Gene3D" id="1.10.630.10">
    <property type="entry name" value="Cytochrome P450"/>
    <property type="match status" value="1"/>
</dbReference>
<comment type="cofactor">
    <cofactor evidence="1 9">
        <name>heme</name>
        <dbReference type="ChEBI" id="CHEBI:30413"/>
    </cofactor>
</comment>
<dbReference type="Pfam" id="PF00067">
    <property type="entry name" value="p450"/>
    <property type="match status" value="1"/>
</dbReference>
<evidence type="ECO:0000256" key="4">
    <source>
        <dbReference type="ARBA" id="ARBA00022617"/>
    </source>
</evidence>
<evidence type="ECO:0000256" key="8">
    <source>
        <dbReference type="ARBA" id="ARBA00023033"/>
    </source>
</evidence>
<evidence type="ECO:0000256" key="6">
    <source>
        <dbReference type="ARBA" id="ARBA00023002"/>
    </source>
</evidence>
<dbReference type="Proteomes" id="UP000294933">
    <property type="component" value="Unassembled WGS sequence"/>
</dbReference>
<dbReference type="GO" id="GO:0016705">
    <property type="term" value="F:oxidoreductase activity, acting on paired donors, with incorporation or reduction of molecular oxygen"/>
    <property type="evidence" value="ECO:0007669"/>
    <property type="project" value="InterPro"/>
</dbReference>
<dbReference type="OrthoDB" id="1470350at2759"/>
<dbReference type="InterPro" id="IPR002401">
    <property type="entry name" value="Cyt_P450_E_grp-I"/>
</dbReference>
<dbReference type="PANTHER" id="PTHR24305">
    <property type="entry name" value="CYTOCHROME P450"/>
    <property type="match status" value="1"/>
</dbReference>
<dbReference type="EMBL" id="ML170160">
    <property type="protein sequence ID" value="TDL27080.1"/>
    <property type="molecule type" value="Genomic_DNA"/>
</dbReference>
<dbReference type="InterPro" id="IPR017972">
    <property type="entry name" value="Cyt_P450_CS"/>
</dbReference>
<keyword evidence="7 9" id="KW-0408">Iron</keyword>
<dbReference type="InterPro" id="IPR036396">
    <property type="entry name" value="Cyt_P450_sf"/>
</dbReference>
<organism evidence="11 12">
    <name type="scientific">Rickenella mellea</name>
    <dbReference type="NCBI Taxonomy" id="50990"/>
    <lineage>
        <taxon>Eukaryota</taxon>
        <taxon>Fungi</taxon>
        <taxon>Dikarya</taxon>
        <taxon>Basidiomycota</taxon>
        <taxon>Agaricomycotina</taxon>
        <taxon>Agaricomycetes</taxon>
        <taxon>Hymenochaetales</taxon>
        <taxon>Rickenellaceae</taxon>
        <taxon>Rickenella</taxon>
    </lineage>
</organism>
<comment type="pathway">
    <text evidence="2">Secondary metabolite biosynthesis.</text>
</comment>
<dbReference type="SUPFAM" id="SSF48264">
    <property type="entry name" value="Cytochrome P450"/>
    <property type="match status" value="1"/>
</dbReference>
<evidence type="ECO:0000256" key="7">
    <source>
        <dbReference type="ARBA" id="ARBA00023004"/>
    </source>
</evidence>
<evidence type="ECO:0000256" key="9">
    <source>
        <dbReference type="PIRSR" id="PIRSR602401-1"/>
    </source>
</evidence>
<dbReference type="InterPro" id="IPR001128">
    <property type="entry name" value="Cyt_P450"/>
</dbReference>
<dbReference type="VEuPathDB" id="FungiDB:BD410DRAFT_714690"/>
<feature type="binding site" description="axial binding residue" evidence="9">
    <location>
        <position position="458"/>
    </location>
    <ligand>
        <name>heme</name>
        <dbReference type="ChEBI" id="CHEBI:30413"/>
    </ligand>
    <ligandPart>
        <name>Fe</name>
        <dbReference type="ChEBI" id="CHEBI:18248"/>
    </ligandPart>
</feature>
<protein>
    <submittedName>
        <fullName evidence="11">Benzoate para-hydroxylase</fullName>
    </submittedName>
</protein>
<evidence type="ECO:0000256" key="1">
    <source>
        <dbReference type="ARBA" id="ARBA00001971"/>
    </source>
</evidence>
<dbReference type="PROSITE" id="PS00086">
    <property type="entry name" value="CYTOCHROME_P450"/>
    <property type="match status" value="1"/>
</dbReference>
<proteinExistence type="inferred from homology"/>
<dbReference type="PRINTS" id="PR00463">
    <property type="entry name" value="EP450I"/>
</dbReference>
<dbReference type="CDD" id="cd11061">
    <property type="entry name" value="CYP67-like"/>
    <property type="match status" value="1"/>
</dbReference>
<evidence type="ECO:0000256" key="2">
    <source>
        <dbReference type="ARBA" id="ARBA00005179"/>
    </source>
</evidence>
<evidence type="ECO:0000256" key="3">
    <source>
        <dbReference type="ARBA" id="ARBA00010617"/>
    </source>
</evidence>
<gene>
    <name evidence="11" type="ORF">BD410DRAFT_714690</name>
</gene>
<keyword evidence="6 10" id="KW-0560">Oxidoreductase</keyword>
<reference evidence="11 12" key="1">
    <citation type="submission" date="2018-06" db="EMBL/GenBank/DDBJ databases">
        <title>A transcriptomic atlas of mushroom development highlights an independent origin of complex multicellularity.</title>
        <authorList>
            <consortium name="DOE Joint Genome Institute"/>
            <person name="Krizsan K."/>
            <person name="Almasi E."/>
            <person name="Merenyi Z."/>
            <person name="Sahu N."/>
            <person name="Viragh M."/>
            <person name="Koszo T."/>
            <person name="Mondo S."/>
            <person name="Kiss B."/>
            <person name="Balint B."/>
            <person name="Kues U."/>
            <person name="Barry K."/>
            <person name="Hegedus J.C."/>
            <person name="Henrissat B."/>
            <person name="Johnson J."/>
            <person name="Lipzen A."/>
            <person name="Ohm R."/>
            <person name="Nagy I."/>
            <person name="Pangilinan J."/>
            <person name="Yan J."/>
            <person name="Xiong Y."/>
            <person name="Grigoriev I.V."/>
            <person name="Hibbett D.S."/>
            <person name="Nagy L.G."/>
        </authorList>
    </citation>
    <scope>NUCLEOTIDE SEQUENCE [LARGE SCALE GENOMIC DNA]</scope>
    <source>
        <strain evidence="11 12">SZMC22713</strain>
    </source>
</reference>